<evidence type="ECO:0000256" key="2">
    <source>
        <dbReference type="ARBA" id="ARBA00012381"/>
    </source>
</evidence>
<keyword evidence="3" id="KW-0479">Metal-binding</keyword>
<evidence type="ECO:0000256" key="6">
    <source>
        <dbReference type="ARBA" id="ARBA00023027"/>
    </source>
</evidence>
<feature type="domain" description="Nudix hydrolase" evidence="7">
    <location>
        <begin position="141"/>
        <end position="267"/>
    </location>
</feature>
<keyword evidence="4 8" id="KW-0378">Hydrolase</keyword>
<comment type="caution">
    <text evidence="8">The sequence shown here is derived from an EMBL/GenBank/DDBJ whole genome shotgun (WGS) entry which is preliminary data.</text>
</comment>
<dbReference type="InterPro" id="IPR020084">
    <property type="entry name" value="NUDIX_hydrolase_CS"/>
</dbReference>
<dbReference type="PROSITE" id="PS51462">
    <property type="entry name" value="NUDIX"/>
    <property type="match status" value="1"/>
</dbReference>
<gene>
    <name evidence="8" type="primary">nudC</name>
    <name evidence="8" type="ORF">ABVT11_11290</name>
</gene>
<keyword evidence="5" id="KW-0460">Magnesium</keyword>
<sequence length="273" mass="29434">MWPENFIPLFQATPAASVAGHEFAFADDALILNHDGSLPDTATLEALGPARADFLFGRAGESGCRARRWDAPALPEKLQALNLRACHGVLQEGQWFLAARAKQLLGWDLASRHCGACGTPTGTAPGEPAKLCPACGHRHYPQIAPAVMCLVRRGDRLLLARSPHFAPGMFSALAGFVEAGESVEGCLHREVFEETGIRITNLRWFASQPWPFPQSLMLAFHADYAGGHITPQADEIEAADWFGVDALPGLPSPVSIASRLISDGIERIRKGLP</sequence>
<comment type="cofactor">
    <cofactor evidence="1">
        <name>Mg(2+)</name>
        <dbReference type="ChEBI" id="CHEBI:18420"/>
    </cofactor>
</comment>
<dbReference type="Proteomes" id="UP001548590">
    <property type="component" value="Unassembled WGS sequence"/>
</dbReference>
<dbReference type="CDD" id="cd03429">
    <property type="entry name" value="NUDIX_NADH_pyrophosphatase_Nudt13"/>
    <property type="match status" value="1"/>
</dbReference>
<dbReference type="EC" id="3.6.1.22" evidence="2"/>
<dbReference type="Gene3D" id="3.90.79.10">
    <property type="entry name" value="Nucleoside Triphosphate Pyrophosphohydrolase"/>
    <property type="match status" value="1"/>
</dbReference>
<dbReference type="InterPro" id="IPR015376">
    <property type="entry name" value="Znr_NADH_PPase"/>
</dbReference>
<dbReference type="InterPro" id="IPR000086">
    <property type="entry name" value="NUDIX_hydrolase_dom"/>
</dbReference>
<dbReference type="Gene3D" id="3.90.79.20">
    <property type="match status" value="1"/>
</dbReference>
<dbReference type="Pfam" id="PF09297">
    <property type="entry name" value="Zn_ribbon_NUD"/>
    <property type="match status" value="1"/>
</dbReference>
<dbReference type="InterPro" id="IPR015797">
    <property type="entry name" value="NUDIX_hydrolase-like_dom_sf"/>
</dbReference>
<evidence type="ECO:0000313" key="9">
    <source>
        <dbReference type="Proteomes" id="UP001548590"/>
    </source>
</evidence>
<dbReference type="RefSeq" id="WP_345929052.1">
    <property type="nucleotide sequence ID" value="NZ_JBDIVF010000008.1"/>
</dbReference>
<dbReference type="PANTHER" id="PTHR11383">
    <property type="entry name" value="NUCLEOSIDE DIPHOSPHATE-LINKED MOIETY X MOTIF 13"/>
    <property type="match status" value="1"/>
</dbReference>
<proteinExistence type="predicted"/>
<dbReference type="PROSITE" id="PS00893">
    <property type="entry name" value="NUDIX_BOX"/>
    <property type="match status" value="1"/>
</dbReference>
<protein>
    <recommendedName>
        <fullName evidence="2">NAD(+) diphosphatase</fullName>
        <ecNumber evidence="2">3.6.1.22</ecNumber>
    </recommendedName>
</protein>
<evidence type="ECO:0000256" key="3">
    <source>
        <dbReference type="ARBA" id="ARBA00022723"/>
    </source>
</evidence>
<evidence type="ECO:0000313" key="8">
    <source>
        <dbReference type="EMBL" id="MET1490409.1"/>
    </source>
</evidence>
<accession>A0ABV2CR78</accession>
<keyword evidence="9" id="KW-1185">Reference proteome</keyword>
<dbReference type="NCBIfam" id="NF001299">
    <property type="entry name" value="PRK00241.1"/>
    <property type="match status" value="1"/>
</dbReference>
<keyword evidence="6" id="KW-0520">NAD</keyword>
<dbReference type="GO" id="GO:0016787">
    <property type="term" value="F:hydrolase activity"/>
    <property type="evidence" value="ECO:0007669"/>
    <property type="project" value="UniProtKB-KW"/>
</dbReference>
<dbReference type="SUPFAM" id="SSF55811">
    <property type="entry name" value="Nudix"/>
    <property type="match status" value="1"/>
</dbReference>
<evidence type="ECO:0000259" key="7">
    <source>
        <dbReference type="PROSITE" id="PS51462"/>
    </source>
</evidence>
<evidence type="ECO:0000256" key="1">
    <source>
        <dbReference type="ARBA" id="ARBA00001946"/>
    </source>
</evidence>
<name>A0ABV2CR78_9RHOO</name>
<evidence type="ECO:0000256" key="4">
    <source>
        <dbReference type="ARBA" id="ARBA00022801"/>
    </source>
</evidence>
<dbReference type="InterPro" id="IPR049734">
    <property type="entry name" value="NudC-like_C"/>
</dbReference>
<dbReference type="PANTHER" id="PTHR11383:SF3">
    <property type="entry name" value="NAD(P)H PYROPHOSPHATASE NUDT13, MITOCHONDRIAL"/>
    <property type="match status" value="1"/>
</dbReference>
<evidence type="ECO:0000256" key="5">
    <source>
        <dbReference type="ARBA" id="ARBA00022842"/>
    </source>
</evidence>
<dbReference type="Pfam" id="PF00293">
    <property type="entry name" value="NUDIX"/>
    <property type="match status" value="1"/>
</dbReference>
<reference evidence="8 9" key="1">
    <citation type="submission" date="2024-07" db="EMBL/GenBank/DDBJ databases">
        <title>Uliginosibacterium paludis KCTC:42655.</title>
        <authorList>
            <person name="Kim M.K."/>
        </authorList>
    </citation>
    <scope>NUCLEOTIDE SEQUENCE [LARGE SCALE GENOMIC DNA]</scope>
    <source>
        <strain evidence="8 9">KCTC 42655</strain>
    </source>
</reference>
<organism evidence="8 9">
    <name type="scientific">Uliginosibacterium paludis</name>
    <dbReference type="NCBI Taxonomy" id="1615952"/>
    <lineage>
        <taxon>Bacteria</taxon>
        <taxon>Pseudomonadati</taxon>
        <taxon>Pseudomonadota</taxon>
        <taxon>Betaproteobacteria</taxon>
        <taxon>Rhodocyclales</taxon>
        <taxon>Zoogloeaceae</taxon>
        <taxon>Uliginosibacterium</taxon>
    </lineage>
</organism>
<dbReference type="EMBL" id="JBEWLZ010000005">
    <property type="protein sequence ID" value="MET1490409.1"/>
    <property type="molecule type" value="Genomic_DNA"/>
</dbReference>